<dbReference type="Proteomes" id="UP000238801">
    <property type="component" value="Unassembled WGS sequence"/>
</dbReference>
<dbReference type="Pfam" id="PF04266">
    <property type="entry name" value="ASCH"/>
    <property type="match status" value="1"/>
</dbReference>
<protein>
    <submittedName>
        <fullName evidence="2">Uncharacterized protein YhfF</fullName>
    </submittedName>
</protein>
<dbReference type="RefSeq" id="WP_106159558.1">
    <property type="nucleotide sequence ID" value="NZ_PVTT01000001.1"/>
</dbReference>
<dbReference type="PIRSF" id="PIRSF021320">
    <property type="entry name" value="DUF984"/>
    <property type="match status" value="1"/>
</dbReference>
<dbReference type="SMART" id="SM01022">
    <property type="entry name" value="ASCH"/>
    <property type="match status" value="1"/>
</dbReference>
<dbReference type="PANTHER" id="PTHR39203">
    <property type="entry name" value="CYTOPLASMIC PROTEIN-RELATED"/>
    <property type="match status" value="1"/>
</dbReference>
<accession>A0A2T0X867</accession>
<gene>
    <name evidence="2" type="ORF">BCF33_0754</name>
</gene>
<proteinExistence type="predicted"/>
<keyword evidence="3" id="KW-1185">Reference proteome</keyword>
<feature type="domain" description="ASCH" evidence="1">
    <location>
        <begin position="31"/>
        <end position="152"/>
    </location>
</feature>
<dbReference type="InterPro" id="IPR007374">
    <property type="entry name" value="ASCH_domain"/>
</dbReference>
<reference evidence="2 3" key="1">
    <citation type="submission" date="2018-03" db="EMBL/GenBank/DDBJ databases">
        <title>Genomic Encyclopedia of Archaeal and Bacterial Type Strains, Phase II (KMG-II): from individual species to whole genera.</title>
        <authorList>
            <person name="Goeker M."/>
        </authorList>
    </citation>
    <scope>NUCLEOTIDE SEQUENCE [LARGE SCALE GENOMIC DNA]</scope>
    <source>
        <strain evidence="2 3">DSM 29318</strain>
    </source>
</reference>
<sequence length="160" mass="17900">MEELHRRTPRTEAFWHAYAAASGIRGGYDVVALGDAPEMADSLAELVLSGTKRATAGLLRDLGENPVPKAGDHAVMVDGAGEPRAIWRTAEVRVGPLSSVDAAFAWDEGEGDRTRTGWLRMHEAFFRRQAEREGFAFRDDIETVFERFEVVWPRQRADTR</sequence>
<dbReference type="PANTHER" id="PTHR39203:SF1">
    <property type="entry name" value="CYTOPLASMIC PROTEIN"/>
    <property type="match status" value="1"/>
</dbReference>
<evidence type="ECO:0000313" key="3">
    <source>
        <dbReference type="Proteomes" id="UP000238801"/>
    </source>
</evidence>
<dbReference type="OrthoDB" id="9807542at2"/>
<dbReference type="Gene3D" id="3.10.400.10">
    <property type="entry name" value="Sulfate adenylyltransferase"/>
    <property type="match status" value="1"/>
</dbReference>
<name>A0A2T0X867_9RHOB</name>
<evidence type="ECO:0000313" key="2">
    <source>
        <dbReference type="EMBL" id="PRY95140.1"/>
    </source>
</evidence>
<dbReference type="CDD" id="cd06553">
    <property type="entry name" value="ASCH_Ef3133_like"/>
    <property type="match status" value="1"/>
</dbReference>
<dbReference type="EMBL" id="PVTT01000001">
    <property type="protein sequence ID" value="PRY95140.1"/>
    <property type="molecule type" value="Genomic_DNA"/>
</dbReference>
<comment type="caution">
    <text evidence="2">The sequence shown here is derived from an EMBL/GenBank/DDBJ whole genome shotgun (WGS) entry which is preliminary data.</text>
</comment>
<dbReference type="AlphaFoldDB" id="A0A2T0X867"/>
<dbReference type="InterPro" id="IPR009326">
    <property type="entry name" value="DUF984"/>
</dbReference>
<dbReference type="InterPro" id="IPR015947">
    <property type="entry name" value="PUA-like_sf"/>
</dbReference>
<evidence type="ECO:0000259" key="1">
    <source>
        <dbReference type="SMART" id="SM01022"/>
    </source>
</evidence>
<organism evidence="2 3">
    <name type="scientific">Hasllibacter halocynthiae</name>
    <dbReference type="NCBI Taxonomy" id="595589"/>
    <lineage>
        <taxon>Bacteria</taxon>
        <taxon>Pseudomonadati</taxon>
        <taxon>Pseudomonadota</taxon>
        <taxon>Alphaproteobacteria</taxon>
        <taxon>Rhodobacterales</taxon>
        <taxon>Roseobacteraceae</taxon>
        <taxon>Hasllibacter</taxon>
    </lineage>
</organism>
<dbReference type="SUPFAM" id="SSF88697">
    <property type="entry name" value="PUA domain-like"/>
    <property type="match status" value="1"/>
</dbReference>